<dbReference type="EMBL" id="JYNZ01000001">
    <property type="protein sequence ID" value="KXK27557.1"/>
    <property type="molecule type" value="Genomic_DNA"/>
</dbReference>
<gene>
    <name evidence="1" type="ORF">TR69_WS6001000001</name>
</gene>
<organism evidence="1 2">
    <name type="scientific">candidate division WS6 bacterium OLB20</name>
    <dbReference type="NCBI Taxonomy" id="1617426"/>
    <lineage>
        <taxon>Bacteria</taxon>
        <taxon>Candidatus Dojkabacteria</taxon>
    </lineage>
</organism>
<evidence type="ECO:0000313" key="1">
    <source>
        <dbReference type="EMBL" id="KXK27557.1"/>
    </source>
</evidence>
<dbReference type="Proteomes" id="UP000070457">
    <property type="component" value="Unassembled WGS sequence"/>
</dbReference>
<reference evidence="1 2" key="1">
    <citation type="submission" date="2015-02" db="EMBL/GenBank/DDBJ databases">
        <title>Improved understanding of the partial-nitritation anammox process through 23 genomes representing the majority of the microbial community.</title>
        <authorList>
            <person name="Speth D.R."/>
            <person name="In T Zandt M."/>
            <person name="Guerrero Cruz S."/>
            <person name="Jetten M.S."/>
            <person name="Dutilh B.E."/>
        </authorList>
    </citation>
    <scope>NUCLEOTIDE SEQUENCE [LARGE SCALE GENOMIC DNA]</scope>
    <source>
        <strain evidence="1">OLB20</strain>
    </source>
</reference>
<protein>
    <submittedName>
        <fullName evidence="1">Uncharacterized protein</fullName>
    </submittedName>
</protein>
<comment type="caution">
    <text evidence="1">The sequence shown here is derived from an EMBL/GenBank/DDBJ whole genome shotgun (WGS) entry which is preliminary data.</text>
</comment>
<evidence type="ECO:0000313" key="2">
    <source>
        <dbReference type="Proteomes" id="UP000070457"/>
    </source>
</evidence>
<name>A0A136M104_9BACT</name>
<dbReference type="AlphaFoldDB" id="A0A136M104"/>
<dbReference type="STRING" id="1617426.TR69_WS6001000001"/>
<sequence length="121" mass="13262">VGSGLLYPDSFQPSAEGRRSPVSFLGRSGGSSDRFVYTAIKFPVTRDFAGTLLREHSRHMGYENPVFIELELMHAHATVYGDTGRTFGGGGFCRGVTTMCLFADPVSDTKDTPQLRILRIT</sequence>
<proteinExistence type="predicted"/>
<feature type="non-terminal residue" evidence="1">
    <location>
        <position position="1"/>
    </location>
</feature>
<accession>A0A136M104</accession>